<accession>A0A914KJ21</accession>
<sequence length="69" mass="8234">MRCTIDRGGLRGVSNTWRRYLIEVSLSVQFHIMLFDRNKIHHTYRKRLKAQTLLNLFISYTSITQSFSN</sequence>
<keyword evidence="1" id="KW-1185">Reference proteome</keyword>
<reference evidence="2" key="1">
    <citation type="submission" date="2022-11" db="UniProtKB">
        <authorList>
            <consortium name="WormBaseParasite"/>
        </authorList>
    </citation>
    <scope>IDENTIFICATION</scope>
</reference>
<dbReference type="WBParaSite" id="Minc3s00011g00715">
    <property type="protein sequence ID" value="Minc3s00011g00715"/>
    <property type="gene ID" value="Minc3s00011g00715"/>
</dbReference>
<dbReference type="AlphaFoldDB" id="A0A914KJ21"/>
<protein>
    <submittedName>
        <fullName evidence="2">Candidate secreted effector</fullName>
    </submittedName>
</protein>
<evidence type="ECO:0000313" key="2">
    <source>
        <dbReference type="WBParaSite" id="Minc3s00011g00715"/>
    </source>
</evidence>
<organism evidence="1 2">
    <name type="scientific">Meloidogyne incognita</name>
    <name type="common">Southern root-knot nematode worm</name>
    <name type="synonym">Oxyuris incognita</name>
    <dbReference type="NCBI Taxonomy" id="6306"/>
    <lineage>
        <taxon>Eukaryota</taxon>
        <taxon>Metazoa</taxon>
        <taxon>Ecdysozoa</taxon>
        <taxon>Nematoda</taxon>
        <taxon>Chromadorea</taxon>
        <taxon>Rhabditida</taxon>
        <taxon>Tylenchina</taxon>
        <taxon>Tylenchomorpha</taxon>
        <taxon>Tylenchoidea</taxon>
        <taxon>Meloidogynidae</taxon>
        <taxon>Meloidogyninae</taxon>
        <taxon>Meloidogyne</taxon>
        <taxon>Meloidogyne incognita group</taxon>
    </lineage>
</organism>
<name>A0A914KJ21_MELIC</name>
<evidence type="ECO:0000313" key="1">
    <source>
        <dbReference type="Proteomes" id="UP000887563"/>
    </source>
</evidence>
<proteinExistence type="predicted"/>
<dbReference type="Proteomes" id="UP000887563">
    <property type="component" value="Unplaced"/>
</dbReference>